<evidence type="ECO:0000313" key="1">
    <source>
        <dbReference type="EMBL" id="KNE96919.1"/>
    </source>
</evidence>
<protein>
    <submittedName>
        <fullName evidence="1">Uncharacterized protein</fullName>
    </submittedName>
</protein>
<name>A0A0L0VD67_9BASI</name>
<proteinExistence type="predicted"/>
<dbReference type="Proteomes" id="UP000054564">
    <property type="component" value="Unassembled WGS sequence"/>
</dbReference>
<keyword evidence="2" id="KW-1185">Reference proteome</keyword>
<sequence>MEVEPFVRWIDSLQIFFMTKNIIRAADKIKVVGSLLNESNILRFHANKSSKYLNGLWEDLKTQMFQVALPLKWRMELKQQIHRLSMLPNKLFLSYSTRARTLQSSAKFEATEAASLNDFDLAHWFEQRVGASFNASRGTTTTTALTRSTSATSSTSRDDFIWRVHAWLDSRGECHFCKKMCGNAAGACPGPINKKYLPIPDLTRAATVAGVAEEDQFDAAALASVQEALAEDGLFDYAFEDTEGCYGHLDAAVIAGLEEMHVQGWKNEDEKYVSSSSPPGLGREFRQRDCDLLIQPKK</sequence>
<dbReference type="EMBL" id="AJIL01000075">
    <property type="protein sequence ID" value="KNE96919.1"/>
    <property type="molecule type" value="Genomic_DNA"/>
</dbReference>
<gene>
    <name evidence="1" type="ORF">PSTG_09786</name>
</gene>
<organism evidence="1 2">
    <name type="scientific">Puccinia striiformis f. sp. tritici PST-78</name>
    <dbReference type="NCBI Taxonomy" id="1165861"/>
    <lineage>
        <taxon>Eukaryota</taxon>
        <taxon>Fungi</taxon>
        <taxon>Dikarya</taxon>
        <taxon>Basidiomycota</taxon>
        <taxon>Pucciniomycotina</taxon>
        <taxon>Pucciniomycetes</taxon>
        <taxon>Pucciniales</taxon>
        <taxon>Pucciniaceae</taxon>
        <taxon>Puccinia</taxon>
    </lineage>
</organism>
<accession>A0A0L0VD67</accession>
<comment type="caution">
    <text evidence="1">The sequence shown here is derived from an EMBL/GenBank/DDBJ whole genome shotgun (WGS) entry which is preliminary data.</text>
</comment>
<evidence type="ECO:0000313" key="2">
    <source>
        <dbReference type="Proteomes" id="UP000054564"/>
    </source>
</evidence>
<reference evidence="2" key="1">
    <citation type="submission" date="2014-03" db="EMBL/GenBank/DDBJ databases">
        <title>The Genome Sequence of Puccinia striiformis f. sp. tritici PST-78.</title>
        <authorList>
            <consortium name="The Broad Institute Genome Sequencing Platform"/>
            <person name="Cuomo C."/>
            <person name="Hulbert S."/>
            <person name="Chen X."/>
            <person name="Walker B."/>
            <person name="Young S.K."/>
            <person name="Zeng Q."/>
            <person name="Gargeya S."/>
            <person name="Fitzgerald M."/>
            <person name="Haas B."/>
            <person name="Abouelleil A."/>
            <person name="Alvarado L."/>
            <person name="Arachchi H.M."/>
            <person name="Berlin A.M."/>
            <person name="Chapman S.B."/>
            <person name="Goldberg J."/>
            <person name="Griggs A."/>
            <person name="Gujja S."/>
            <person name="Hansen M."/>
            <person name="Howarth C."/>
            <person name="Imamovic A."/>
            <person name="Larimer J."/>
            <person name="McCowan C."/>
            <person name="Montmayeur A."/>
            <person name="Murphy C."/>
            <person name="Neiman D."/>
            <person name="Pearson M."/>
            <person name="Priest M."/>
            <person name="Roberts A."/>
            <person name="Saif S."/>
            <person name="Shea T."/>
            <person name="Sisk P."/>
            <person name="Sykes S."/>
            <person name="Wortman J."/>
            <person name="Nusbaum C."/>
            <person name="Birren B."/>
        </authorList>
    </citation>
    <scope>NUCLEOTIDE SEQUENCE [LARGE SCALE GENOMIC DNA]</scope>
    <source>
        <strain evidence="2">race PST-78</strain>
    </source>
</reference>
<dbReference type="AlphaFoldDB" id="A0A0L0VD67"/>